<dbReference type="Gene3D" id="3.90.1490.10">
    <property type="entry name" value="putative n-type atp pyrophosphatase, domain 2"/>
    <property type="match status" value="1"/>
</dbReference>
<feature type="domain" description="Diphthamide synthase" evidence="1">
    <location>
        <begin position="6"/>
        <end position="200"/>
    </location>
</feature>
<dbReference type="SUPFAM" id="SSF52402">
    <property type="entry name" value="Adenine nucleotide alpha hydrolases-like"/>
    <property type="match status" value="1"/>
</dbReference>
<comment type="caution">
    <text evidence="2">The sequence shown here is derived from an EMBL/GenBank/DDBJ whole genome shotgun (WGS) entry which is preliminary data.</text>
</comment>
<keyword evidence="2" id="KW-0436">Ligase</keyword>
<gene>
    <name evidence="2" type="ORF">KK083_26925</name>
</gene>
<protein>
    <submittedName>
        <fullName evidence="2">Diphthine--ammonia ligase</fullName>
        <ecNumber evidence="2">6.3.1.14</ecNumber>
    </submittedName>
</protein>
<dbReference type="NCBIfam" id="TIGR00290">
    <property type="entry name" value="MJ0570_dom"/>
    <property type="match status" value="1"/>
</dbReference>
<dbReference type="Pfam" id="PF01902">
    <property type="entry name" value="Diphthami_syn_2"/>
    <property type="match status" value="1"/>
</dbReference>
<evidence type="ECO:0000313" key="2">
    <source>
        <dbReference type="EMBL" id="MBT1700551.1"/>
    </source>
</evidence>
<dbReference type="InterPro" id="IPR002761">
    <property type="entry name" value="Diphthami_syn_dom"/>
</dbReference>
<dbReference type="Proteomes" id="UP001319200">
    <property type="component" value="Unassembled WGS sequence"/>
</dbReference>
<accession>A0AAP2GLL9</accession>
<dbReference type="GO" id="GO:0017178">
    <property type="term" value="F:diphthine-ammonia ligase activity"/>
    <property type="evidence" value="ECO:0007669"/>
    <property type="project" value="UniProtKB-EC"/>
</dbReference>
<reference evidence="2 3" key="1">
    <citation type="submission" date="2021-05" db="EMBL/GenBank/DDBJ databases">
        <title>A Polyphasic approach of four new species of the genus Ohtaekwangia: Ohtaekwangia histidinii sp. nov., Ohtaekwangia cretensis sp. nov., Ohtaekwangia indiensis sp. nov., Ohtaekwangia reichenbachii sp. nov. from diverse environment.</title>
        <authorList>
            <person name="Octaviana S."/>
        </authorList>
    </citation>
    <scope>NUCLEOTIDE SEQUENCE [LARGE SCALE GENOMIC DNA]</scope>
    <source>
        <strain evidence="2 3">PWU4</strain>
    </source>
</reference>
<organism evidence="2 3">
    <name type="scientific">Chryseosolibacter histidini</name>
    <dbReference type="NCBI Taxonomy" id="2782349"/>
    <lineage>
        <taxon>Bacteria</taxon>
        <taxon>Pseudomonadati</taxon>
        <taxon>Bacteroidota</taxon>
        <taxon>Cytophagia</taxon>
        <taxon>Cytophagales</taxon>
        <taxon>Chryseotaleaceae</taxon>
        <taxon>Chryseosolibacter</taxon>
    </lineage>
</organism>
<dbReference type="AlphaFoldDB" id="A0AAP2GLL9"/>
<evidence type="ECO:0000313" key="3">
    <source>
        <dbReference type="Proteomes" id="UP001319200"/>
    </source>
</evidence>
<evidence type="ECO:0000259" key="1">
    <source>
        <dbReference type="Pfam" id="PF01902"/>
    </source>
</evidence>
<keyword evidence="3" id="KW-1185">Reference proteome</keyword>
<name>A0AAP2GLL9_9BACT</name>
<dbReference type="Gene3D" id="3.40.50.620">
    <property type="entry name" value="HUPs"/>
    <property type="match status" value="1"/>
</dbReference>
<proteinExistence type="predicted"/>
<dbReference type="EC" id="6.3.1.14" evidence="2"/>
<dbReference type="InterPro" id="IPR014729">
    <property type="entry name" value="Rossmann-like_a/b/a_fold"/>
</dbReference>
<sequence length="239" mass="27094">MDSKKKVTISWSGGKDSAFALYKVLQAREFEVVSLHTVINEETKRVGMHGVRETLIERQAEALGLPLQKLYLEGSEDHDAYTRLMSDFYTQCIREHIHAVVFGDIFLEDLKIFREQLLKSSGLQGIFPLWKQDTRQLITDFIHADFKTLICAANAKYFSAAQMGKTIDDAFVRQLPEEVDPCGENGEFHTFVYQGPIFKTPASYVAGEVVKKTYTYHKADASGAPVKIETTFLFQDLLP</sequence>
<dbReference type="EMBL" id="JAHESF010000043">
    <property type="protein sequence ID" value="MBT1700551.1"/>
    <property type="molecule type" value="Genomic_DNA"/>
</dbReference>
<dbReference type="CDD" id="cd01994">
    <property type="entry name" value="AANH_PF0828-like"/>
    <property type="match status" value="1"/>
</dbReference>